<dbReference type="EC" id="2.7.13.3" evidence="2"/>
<evidence type="ECO:0000256" key="1">
    <source>
        <dbReference type="ARBA" id="ARBA00000085"/>
    </source>
</evidence>
<dbReference type="PROSITE" id="PS50109">
    <property type="entry name" value="HIS_KIN"/>
    <property type="match status" value="1"/>
</dbReference>
<feature type="compositionally biased region" description="Polar residues" evidence="10">
    <location>
        <begin position="638"/>
        <end position="647"/>
    </location>
</feature>
<dbReference type="GO" id="GO:0000155">
    <property type="term" value="F:phosphorelay sensor kinase activity"/>
    <property type="evidence" value="ECO:0007669"/>
    <property type="project" value="InterPro"/>
</dbReference>
<evidence type="ECO:0000259" key="11">
    <source>
        <dbReference type="PROSITE" id="PS50109"/>
    </source>
</evidence>
<evidence type="ECO:0000256" key="6">
    <source>
        <dbReference type="ARBA" id="ARBA00022777"/>
    </source>
</evidence>
<feature type="compositionally biased region" description="Acidic residues" evidence="10">
    <location>
        <begin position="525"/>
        <end position="537"/>
    </location>
</feature>
<dbReference type="SMART" id="SM00448">
    <property type="entry name" value="REC"/>
    <property type="match status" value="1"/>
</dbReference>
<feature type="compositionally biased region" description="Basic and acidic residues" evidence="10">
    <location>
        <begin position="603"/>
        <end position="621"/>
    </location>
</feature>
<dbReference type="InterPro" id="IPR004358">
    <property type="entry name" value="Sig_transdc_His_kin-like_C"/>
</dbReference>
<evidence type="ECO:0000256" key="3">
    <source>
        <dbReference type="ARBA" id="ARBA00022553"/>
    </source>
</evidence>
<dbReference type="EMBL" id="CAHR02000094">
    <property type="protein sequence ID" value="CCG82646.1"/>
    <property type="molecule type" value="Genomic_DNA"/>
</dbReference>
<dbReference type="PROSITE" id="PS50110">
    <property type="entry name" value="RESPONSE_REGULATORY"/>
    <property type="match status" value="1"/>
</dbReference>
<feature type="region of interest" description="Disordered" evidence="10">
    <location>
        <begin position="573"/>
        <end position="670"/>
    </location>
</feature>
<keyword evidence="3 9" id="KW-0597">Phosphoprotein</keyword>
<comment type="caution">
    <text evidence="13">The sequence shown here is derived from an EMBL/GenBank/DDBJ whole genome shotgun (WGS) entry which is preliminary data.</text>
</comment>
<dbReference type="SMART" id="SM00387">
    <property type="entry name" value="HATPase_c"/>
    <property type="match status" value="1"/>
</dbReference>
<dbReference type="PRINTS" id="PR00344">
    <property type="entry name" value="BCTRLSENSOR"/>
</dbReference>
<dbReference type="Pfam" id="PF00512">
    <property type="entry name" value="HisKA"/>
    <property type="match status" value="1"/>
</dbReference>
<evidence type="ECO:0000313" key="13">
    <source>
        <dbReference type="EMBL" id="CCG82646.1"/>
    </source>
</evidence>
<dbReference type="Pfam" id="PF02518">
    <property type="entry name" value="HATPase_c"/>
    <property type="match status" value="1"/>
</dbReference>
<name>R4XH04_TAPDE</name>
<keyword evidence="14" id="KW-1185">Reference proteome</keyword>
<dbReference type="Gene3D" id="3.40.50.2300">
    <property type="match status" value="1"/>
</dbReference>
<feature type="modified residue" description="4-aspartylphosphate" evidence="9">
    <location>
        <position position="726"/>
    </location>
</feature>
<dbReference type="eggNOG" id="KOG0519">
    <property type="taxonomic scope" value="Eukaryota"/>
</dbReference>
<evidence type="ECO:0000256" key="10">
    <source>
        <dbReference type="SAM" id="MobiDB-lite"/>
    </source>
</evidence>
<evidence type="ECO:0000256" key="8">
    <source>
        <dbReference type="ARBA" id="ARBA00023012"/>
    </source>
</evidence>
<dbReference type="SUPFAM" id="SSF55874">
    <property type="entry name" value="ATPase domain of HSP90 chaperone/DNA topoisomerase II/histidine kinase"/>
    <property type="match status" value="1"/>
</dbReference>
<evidence type="ECO:0000313" key="14">
    <source>
        <dbReference type="Proteomes" id="UP000013776"/>
    </source>
</evidence>
<dbReference type="Pfam" id="PF13188">
    <property type="entry name" value="PAS_8"/>
    <property type="match status" value="1"/>
</dbReference>
<feature type="region of interest" description="Disordered" evidence="10">
    <location>
        <begin position="478"/>
        <end position="559"/>
    </location>
</feature>
<dbReference type="CDD" id="cd16922">
    <property type="entry name" value="HATPase_EvgS-ArcB-TorS-like"/>
    <property type="match status" value="1"/>
</dbReference>
<gene>
    <name evidence="13" type="ORF">TAPDE_002738</name>
</gene>
<accession>R4XH04</accession>
<dbReference type="Pfam" id="PF00072">
    <property type="entry name" value="Response_reg"/>
    <property type="match status" value="1"/>
</dbReference>
<dbReference type="SUPFAM" id="SSF47384">
    <property type="entry name" value="Homodimeric domain of signal transducing histidine kinase"/>
    <property type="match status" value="1"/>
</dbReference>
<proteinExistence type="predicted"/>
<evidence type="ECO:0000256" key="2">
    <source>
        <dbReference type="ARBA" id="ARBA00012438"/>
    </source>
</evidence>
<dbReference type="Proteomes" id="UP000013776">
    <property type="component" value="Unassembled WGS sequence"/>
</dbReference>
<evidence type="ECO:0000256" key="4">
    <source>
        <dbReference type="ARBA" id="ARBA00022679"/>
    </source>
</evidence>
<dbReference type="AlphaFoldDB" id="R4XH04"/>
<organism evidence="13 14">
    <name type="scientific">Taphrina deformans (strain PYCC 5710 / ATCC 11124 / CBS 356.35 / IMI 108563 / JCM 9778 / NBRC 8474)</name>
    <name type="common">Peach leaf curl fungus</name>
    <name type="synonym">Lalaria deformans</name>
    <dbReference type="NCBI Taxonomy" id="1097556"/>
    <lineage>
        <taxon>Eukaryota</taxon>
        <taxon>Fungi</taxon>
        <taxon>Dikarya</taxon>
        <taxon>Ascomycota</taxon>
        <taxon>Taphrinomycotina</taxon>
        <taxon>Taphrinomycetes</taxon>
        <taxon>Taphrinales</taxon>
        <taxon>Taphrinaceae</taxon>
        <taxon>Taphrina</taxon>
    </lineage>
</organism>
<dbReference type="Gene3D" id="3.30.565.10">
    <property type="entry name" value="Histidine kinase-like ATPase, C-terminal domain"/>
    <property type="match status" value="1"/>
</dbReference>
<keyword evidence="6" id="KW-0418">Kinase</keyword>
<sequence>MLDVDNIFKSTLEQVPVPVIILDYASLEVTYRNLAAARIIGNTATKLKECCIAVQADELAKAYERFQSNDPEKESKFELAGSLYRVTFHESKGKCHAVVQIDHTDLVADYRAIYDSLPIMVSQKTEVDFFHNAEFFRFTGQDRGTESETRYLNSVHPDDRADFVNQMLNNKSPTTPPINGADPRSESYRWVKTEVIVSGEKRTYLTFDVHEIYLKASEVPEKELQLKMQKQENQKLLDGESIAKEGNRLKGEFLANTSHEIRTPIAGVIGMVDLLLDTELDSEQKDYADSIRSSADALLTVINDVLDFSKIEAGKMQIDVHPFELTQMIRDIETMLSFMTAKKNLGLDVHIDPGRYELLGDRGRVRQILTNLLSNAIKFTQKGRVGLTITREEDTEQAVKIRFVVSDTGSGMTEHTVQNLFRPFAQGDAGRTYGGTGLGLSICKKLIELLEGEIGTETKLGKGTKFWFWLRFPRAQADQMRRHSSDKTPSGESGTSTVQPDVLEKSAAHYSTLRRHDSNQTMQDSDQDEDESQAEEEYPPRIAINQSFSNPTRPGVIDRAYSTNSVMTVRANGGEDGAFEQDNDNEPSFPTRPEFEDYTQNLKDPDSVEHLDSRLASREQRGSFSSQSSAGPMHSPFMSDTTQSPQIGFSPDDDSSSQHRTSVTTSSTTQAGNDKRILLAEDNDINCKIATSMLRKLGYACTVVKNGQEAVDVIDEQSSFDLVLMDVQMPILDGYEATALIRKSPNISMRSIPVIALTASAVSGDRERCIAAGMDDYITKPVNKKNLEKKLQKWLDR</sequence>
<dbReference type="Gene3D" id="1.10.287.130">
    <property type="match status" value="1"/>
</dbReference>
<dbReference type="InterPro" id="IPR000014">
    <property type="entry name" value="PAS"/>
</dbReference>
<dbReference type="STRING" id="1097556.R4XH04"/>
<evidence type="ECO:0000259" key="12">
    <source>
        <dbReference type="PROSITE" id="PS50110"/>
    </source>
</evidence>
<feature type="compositionally biased region" description="Polar residues" evidence="10">
    <location>
        <begin position="658"/>
        <end position="670"/>
    </location>
</feature>
<dbReference type="FunFam" id="1.10.287.130:FF:000002">
    <property type="entry name" value="Two-component osmosensing histidine kinase"/>
    <property type="match status" value="1"/>
</dbReference>
<dbReference type="SMART" id="SM00388">
    <property type="entry name" value="HisKA"/>
    <property type="match status" value="1"/>
</dbReference>
<dbReference type="PANTHER" id="PTHR45339">
    <property type="entry name" value="HYBRID SIGNAL TRANSDUCTION HISTIDINE KINASE J"/>
    <property type="match status" value="1"/>
</dbReference>
<evidence type="ECO:0000256" key="5">
    <source>
        <dbReference type="ARBA" id="ARBA00022741"/>
    </source>
</evidence>
<comment type="catalytic activity">
    <reaction evidence="1">
        <text>ATP + protein L-histidine = ADP + protein N-phospho-L-histidine.</text>
        <dbReference type="EC" id="2.7.13.3"/>
    </reaction>
</comment>
<dbReference type="PANTHER" id="PTHR45339:SF5">
    <property type="entry name" value="HISTIDINE KINASE"/>
    <property type="match status" value="1"/>
</dbReference>
<reference evidence="13 14" key="1">
    <citation type="journal article" date="2013" name="MBio">
        <title>Genome sequencing of the plant pathogen Taphrina deformans, the causal agent of peach leaf curl.</title>
        <authorList>
            <person name="Cisse O.H."/>
            <person name="Almeida J.M.G.C.F."/>
            <person name="Fonseca A."/>
            <person name="Kumar A.A."/>
            <person name="Salojaervi J."/>
            <person name="Overmyer K."/>
            <person name="Hauser P.M."/>
            <person name="Pagni M."/>
        </authorList>
    </citation>
    <scope>NUCLEOTIDE SEQUENCE [LARGE SCALE GENOMIC DNA]</scope>
    <source>
        <strain evidence="14">PYCC 5710 / ATCC 11124 / CBS 356.35 / IMI 108563 / JCM 9778 / NBRC 8474</strain>
    </source>
</reference>
<feature type="domain" description="Histidine kinase" evidence="11">
    <location>
        <begin position="256"/>
        <end position="474"/>
    </location>
</feature>
<dbReference type="InterPro" id="IPR036097">
    <property type="entry name" value="HisK_dim/P_sf"/>
</dbReference>
<keyword evidence="8" id="KW-0902">Two-component regulatory system</keyword>
<protein>
    <recommendedName>
        <fullName evidence="2">histidine kinase</fullName>
        <ecNumber evidence="2">2.7.13.3</ecNumber>
    </recommendedName>
</protein>
<keyword evidence="7" id="KW-0067">ATP-binding</keyword>
<keyword evidence="5" id="KW-0547">Nucleotide-binding</keyword>
<feature type="domain" description="Response regulatory" evidence="12">
    <location>
        <begin position="676"/>
        <end position="795"/>
    </location>
</feature>
<evidence type="ECO:0000256" key="9">
    <source>
        <dbReference type="PROSITE-ProRule" id="PRU00169"/>
    </source>
</evidence>
<feature type="compositionally biased region" description="Polar residues" evidence="10">
    <location>
        <begin position="487"/>
        <end position="499"/>
    </location>
</feature>
<dbReference type="InterPro" id="IPR003594">
    <property type="entry name" value="HATPase_dom"/>
</dbReference>
<dbReference type="InterPro" id="IPR036890">
    <property type="entry name" value="HATPase_C_sf"/>
</dbReference>
<dbReference type="InterPro" id="IPR005467">
    <property type="entry name" value="His_kinase_dom"/>
</dbReference>
<dbReference type="FunFam" id="3.30.565.10:FF:000010">
    <property type="entry name" value="Sensor histidine kinase RcsC"/>
    <property type="match status" value="1"/>
</dbReference>
<dbReference type="InterPro" id="IPR011006">
    <property type="entry name" value="CheY-like_superfamily"/>
</dbReference>
<dbReference type="CDD" id="cd17546">
    <property type="entry name" value="REC_hyHK_CKI1_RcsC-like"/>
    <property type="match status" value="1"/>
</dbReference>
<dbReference type="SUPFAM" id="SSF52172">
    <property type="entry name" value="CheY-like"/>
    <property type="match status" value="1"/>
</dbReference>
<dbReference type="InterPro" id="IPR003661">
    <property type="entry name" value="HisK_dim/P_dom"/>
</dbReference>
<dbReference type="GO" id="GO:0005524">
    <property type="term" value="F:ATP binding"/>
    <property type="evidence" value="ECO:0007669"/>
    <property type="project" value="UniProtKB-KW"/>
</dbReference>
<dbReference type="CDD" id="cd00082">
    <property type="entry name" value="HisKA"/>
    <property type="match status" value="1"/>
</dbReference>
<dbReference type="OrthoDB" id="60033at2759"/>
<dbReference type="InterPro" id="IPR001789">
    <property type="entry name" value="Sig_transdc_resp-reg_receiver"/>
</dbReference>
<keyword evidence="4" id="KW-0808">Transferase</keyword>
<dbReference type="VEuPathDB" id="FungiDB:TAPDE_002738"/>
<evidence type="ECO:0000256" key="7">
    <source>
        <dbReference type="ARBA" id="ARBA00022840"/>
    </source>
</evidence>